<name>A0A2J4RJE0_9ENTR</name>
<reference evidence="1 2" key="1">
    <citation type="submission" date="2017-11" db="EMBL/GenBank/DDBJ databases">
        <authorList>
            <person name="Han C.G."/>
        </authorList>
    </citation>
    <scope>NUCLEOTIDE SEQUENCE [LARGE SCALE GENOMIC DNA]</scope>
    <source>
        <strain evidence="1 2">A11</strain>
    </source>
</reference>
<dbReference type="Proteomes" id="UP000234505">
    <property type="component" value="Unassembled WGS sequence"/>
</dbReference>
<evidence type="ECO:0000313" key="2">
    <source>
        <dbReference type="Proteomes" id="UP000234505"/>
    </source>
</evidence>
<reference evidence="1 2" key="2">
    <citation type="submission" date="2018-01" db="EMBL/GenBank/DDBJ databases">
        <title>Genomic study of Klebsiella pneumoniae.</title>
        <authorList>
            <person name="Yang Y."/>
            <person name="Bicalho R."/>
        </authorList>
    </citation>
    <scope>NUCLEOTIDE SEQUENCE [LARGE SCALE GENOMIC DNA]</scope>
    <source>
        <strain evidence="1 2">A11</strain>
    </source>
</reference>
<gene>
    <name evidence="1" type="ORF">CWN50_04380</name>
</gene>
<sequence>MMNTALNSREEALNQGKLINLDDKALDAGLPLDLAITLSAHKHCLENRNDNAIRDLLKGVEVAVIVAFIAHQPPQRTIRIDYRSVLSQKTNGSTQQQTVRLTLRVHFSEQGIPIAATLGLMGERFPY</sequence>
<dbReference type="RefSeq" id="WP_128350109.1">
    <property type="nucleotide sequence ID" value="NZ_CP056136.1"/>
</dbReference>
<proteinExistence type="predicted"/>
<dbReference type="AlphaFoldDB" id="A0A2J4RJE0"/>
<comment type="caution">
    <text evidence="1">The sequence shown here is derived from an EMBL/GenBank/DDBJ whole genome shotgun (WGS) entry which is preliminary data.</text>
</comment>
<evidence type="ECO:0000313" key="1">
    <source>
        <dbReference type="EMBL" id="PLL43456.1"/>
    </source>
</evidence>
<organism evidence="1 2">
    <name type="scientific">Klebsiella michiganensis</name>
    <dbReference type="NCBI Taxonomy" id="1134687"/>
    <lineage>
        <taxon>Bacteria</taxon>
        <taxon>Pseudomonadati</taxon>
        <taxon>Pseudomonadota</taxon>
        <taxon>Gammaproteobacteria</taxon>
        <taxon>Enterobacterales</taxon>
        <taxon>Enterobacteriaceae</taxon>
        <taxon>Klebsiella/Raoultella group</taxon>
        <taxon>Klebsiella</taxon>
    </lineage>
</organism>
<protein>
    <submittedName>
        <fullName evidence="1">Uncharacterized protein</fullName>
    </submittedName>
</protein>
<dbReference type="EMBL" id="PIDS01000076">
    <property type="protein sequence ID" value="PLL43456.1"/>
    <property type="molecule type" value="Genomic_DNA"/>
</dbReference>
<accession>A0A2J4RJE0</accession>